<organism evidence="1 2">
    <name type="scientific">Paenibacillus durus ATCC 35681</name>
    <dbReference type="NCBI Taxonomy" id="1333534"/>
    <lineage>
        <taxon>Bacteria</taxon>
        <taxon>Bacillati</taxon>
        <taxon>Bacillota</taxon>
        <taxon>Bacilli</taxon>
        <taxon>Bacillales</taxon>
        <taxon>Paenibacillaceae</taxon>
        <taxon>Paenibacillus</taxon>
    </lineage>
</organism>
<name>A0A0F7FAF1_PAEDU</name>
<protein>
    <submittedName>
        <fullName evidence="1">Uncharacterized protein</fullName>
    </submittedName>
</protein>
<evidence type="ECO:0000313" key="1">
    <source>
        <dbReference type="EMBL" id="AKG35608.1"/>
    </source>
</evidence>
<dbReference type="EMBL" id="CP011114">
    <property type="protein sequence ID" value="AKG35608.1"/>
    <property type="molecule type" value="Genomic_DNA"/>
</dbReference>
<proteinExistence type="predicted"/>
<dbReference type="PATRIC" id="fig|1333534.5.peg.3161"/>
<reference evidence="1 2" key="1">
    <citation type="submission" date="2015-03" db="EMBL/GenBank/DDBJ databases">
        <authorList>
            <person name="Abdul Halim M."/>
        </authorList>
    </citation>
    <scope>NUCLEOTIDE SEQUENCE [LARGE SCALE GENOMIC DNA]</scope>
    <source>
        <strain evidence="1 2">ATCC 35681</strain>
    </source>
</reference>
<evidence type="ECO:0000313" key="2">
    <source>
        <dbReference type="Proteomes" id="UP000034189"/>
    </source>
</evidence>
<dbReference type="HOGENOM" id="CLU_2754048_0_0_9"/>
<gene>
    <name evidence="1" type="ORF">VK70_14345</name>
</gene>
<dbReference type="AlphaFoldDB" id="A0A0F7FAF1"/>
<sequence length="70" mass="8182">MSGSAIFYYLKTSHERPKDIFYKKNFFHLKLTEFLLYLLREIGPAGHLVAQQAQTLDLMRKIHARAALET</sequence>
<reference evidence="1 2" key="2">
    <citation type="journal article" date="2016" name="Genome Announc.">
        <title>Genome Sequence of a Gram-Positive Diazotroph, Paenibacillus durus Type Strain ATCC 35681.</title>
        <authorList>
            <person name="Halim M.A."/>
            <person name="Rahman A.Y."/>
            <person name="Sim K.S."/>
            <person name="Yam H.C."/>
            <person name="Rahim A.A."/>
            <person name="Ghazali A.H."/>
            <person name="Najimudin N."/>
        </authorList>
    </citation>
    <scope>NUCLEOTIDE SEQUENCE [LARGE SCALE GENOMIC DNA]</scope>
    <source>
        <strain evidence="1 2">ATCC 35681</strain>
    </source>
</reference>
<accession>A0A0F7FAF1</accession>
<dbReference type="Proteomes" id="UP000034189">
    <property type="component" value="Chromosome"/>
</dbReference>